<dbReference type="AlphaFoldDB" id="Q2RYB5"/>
<dbReference type="PROSITE" id="PS50889">
    <property type="entry name" value="S4"/>
    <property type="match status" value="1"/>
</dbReference>
<dbReference type="Pfam" id="PF01479">
    <property type="entry name" value="S4"/>
    <property type="match status" value="1"/>
</dbReference>
<proteinExistence type="predicted"/>
<accession>Q2RYB5</accession>
<evidence type="ECO:0000313" key="5">
    <source>
        <dbReference type="Proteomes" id="UP000001929"/>
    </source>
</evidence>
<sequence>MSKAGIGAGDGAGGLSPGIDSPLSQRIDKWLWYARFCKTRGLAQTLCAAGHVKREGESLVKAATLVRPGDRLTLVLGPLRRTVVVRAAGARRGPAPEARTLYDEPEPAERLGDPTMEGLSRPSGGGRPTKKDRRALDRWRAEDE</sequence>
<dbReference type="PATRIC" id="fig|269796.9.peg.129"/>
<keyword evidence="1" id="KW-0694">RNA-binding</keyword>
<gene>
    <name evidence="4" type="ordered locus">Rru_A0075</name>
</gene>
<evidence type="ECO:0000313" key="4">
    <source>
        <dbReference type="EMBL" id="ABC20880.1"/>
    </source>
</evidence>
<dbReference type="SUPFAM" id="SSF55174">
    <property type="entry name" value="Alpha-L RNA-binding motif"/>
    <property type="match status" value="1"/>
</dbReference>
<dbReference type="EMBL" id="CP000230">
    <property type="protein sequence ID" value="ABC20880.1"/>
    <property type="molecule type" value="Genomic_DNA"/>
</dbReference>
<dbReference type="KEGG" id="rru:Rru_A0075"/>
<evidence type="ECO:0000259" key="3">
    <source>
        <dbReference type="SMART" id="SM00363"/>
    </source>
</evidence>
<dbReference type="Gene3D" id="3.10.290.10">
    <property type="entry name" value="RNA-binding S4 domain"/>
    <property type="match status" value="1"/>
</dbReference>
<keyword evidence="5" id="KW-1185">Reference proteome</keyword>
<organism evidence="4 5">
    <name type="scientific">Rhodospirillum rubrum (strain ATCC 11170 / ATH 1.1.1 / DSM 467 / LMG 4362 / NCIMB 8255 / S1)</name>
    <dbReference type="NCBI Taxonomy" id="269796"/>
    <lineage>
        <taxon>Bacteria</taxon>
        <taxon>Pseudomonadati</taxon>
        <taxon>Pseudomonadota</taxon>
        <taxon>Alphaproteobacteria</taxon>
        <taxon>Rhodospirillales</taxon>
        <taxon>Rhodospirillaceae</taxon>
        <taxon>Rhodospirillum</taxon>
    </lineage>
</organism>
<dbReference type="eggNOG" id="COG1188">
    <property type="taxonomic scope" value="Bacteria"/>
</dbReference>
<evidence type="ECO:0000256" key="2">
    <source>
        <dbReference type="SAM" id="MobiDB-lite"/>
    </source>
</evidence>
<feature type="region of interest" description="Disordered" evidence="2">
    <location>
        <begin position="89"/>
        <end position="144"/>
    </location>
</feature>
<protein>
    <submittedName>
        <fullName evidence="4">RNA-binding S4</fullName>
    </submittedName>
</protein>
<dbReference type="InterPro" id="IPR002942">
    <property type="entry name" value="S4_RNA-bd"/>
</dbReference>
<dbReference type="RefSeq" id="WP_011387836.1">
    <property type="nucleotide sequence ID" value="NC_007643.1"/>
</dbReference>
<dbReference type="Proteomes" id="UP000001929">
    <property type="component" value="Chromosome"/>
</dbReference>
<feature type="domain" description="RNA-binding S4" evidence="3">
    <location>
        <begin position="25"/>
        <end position="87"/>
    </location>
</feature>
<dbReference type="CDD" id="cd00165">
    <property type="entry name" value="S4"/>
    <property type="match status" value="1"/>
</dbReference>
<dbReference type="SMART" id="SM00363">
    <property type="entry name" value="S4"/>
    <property type="match status" value="1"/>
</dbReference>
<reference evidence="4 5" key="1">
    <citation type="journal article" date="2011" name="Stand. Genomic Sci.">
        <title>Complete genome sequence of Rhodospirillum rubrum type strain (S1).</title>
        <authorList>
            <person name="Munk A.C."/>
            <person name="Copeland A."/>
            <person name="Lucas S."/>
            <person name="Lapidus A."/>
            <person name="Del Rio T.G."/>
            <person name="Barry K."/>
            <person name="Detter J.C."/>
            <person name="Hammon N."/>
            <person name="Israni S."/>
            <person name="Pitluck S."/>
            <person name="Brettin T."/>
            <person name="Bruce D."/>
            <person name="Han C."/>
            <person name="Tapia R."/>
            <person name="Gilna P."/>
            <person name="Schmutz J."/>
            <person name="Larimer F."/>
            <person name="Land M."/>
            <person name="Kyrpides N.C."/>
            <person name="Mavromatis K."/>
            <person name="Richardson P."/>
            <person name="Rohde M."/>
            <person name="Goker M."/>
            <person name="Klenk H.P."/>
            <person name="Zhang Y."/>
            <person name="Roberts G.P."/>
            <person name="Reslewic S."/>
            <person name="Schwartz D.C."/>
        </authorList>
    </citation>
    <scope>NUCLEOTIDE SEQUENCE [LARGE SCALE GENOMIC DNA]</scope>
    <source>
        <strain evidence="5">ATCC 11170 / ATH 1.1.1 / DSM 467 / LMG 4362 / NCIMB 8255 / S1</strain>
    </source>
</reference>
<name>Q2RYB5_RHORT</name>
<dbReference type="HOGENOM" id="CLU_101003_2_0_5"/>
<feature type="compositionally biased region" description="Basic and acidic residues" evidence="2">
    <location>
        <begin position="134"/>
        <end position="144"/>
    </location>
</feature>
<dbReference type="GO" id="GO:0003723">
    <property type="term" value="F:RNA binding"/>
    <property type="evidence" value="ECO:0007669"/>
    <property type="project" value="UniProtKB-KW"/>
</dbReference>
<dbReference type="PhylomeDB" id="Q2RYB5"/>
<feature type="compositionally biased region" description="Low complexity" evidence="2">
    <location>
        <begin position="89"/>
        <end position="99"/>
    </location>
</feature>
<evidence type="ECO:0000256" key="1">
    <source>
        <dbReference type="PROSITE-ProRule" id="PRU00182"/>
    </source>
</evidence>
<dbReference type="EnsemblBacteria" id="ABC20880">
    <property type="protein sequence ID" value="ABC20880"/>
    <property type="gene ID" value="Rru_A0075"/>
</dbReference>
<dbReference type="InterPro" id="IPR036986">
    <property type="entry name" value="S4_RNA-bd_sf"/>
</dbReference>
<dbReference type="STRING" id="269796.Rru_A0075"/>